<feature type="compositionally biased region" description="Polar residues" evidence="1">
    <location>
        <begin position="43"/>
        <end position="59"/>
    </location>
</feature>
<gene>
    <name evidence="3" type="ORF">H7849_20875</name>
</gene>
<evidence type="ECO:0000313" key="4">
    <source>
        <dbReference type="Proteomes" id="UP000515312"/>
    </source>
</evidence>
<sequence>MRYLRSPRQGRDTIRATRRLHGCHARLRAVKAAYDSDSRFRRNNNIQRQVGQEQPTPVA</sequence>
<dbReference type="Pfam" id="PF08031">
    <property type="entry name" value="BBE"/>
    <property type="match status" value="1"/>
</dbReference>
<dbReference type="RefSeq" id="WP_186747706.1">
    <property type="nucleotide sequence ID" value="NZ_CP060394.1"/>
</dbReference>
<dbReference type="KEGG" id="adin:H7849_20875"/>
<feature type="domain" description="Berberine/berberine-like" evidence="2">
    <location>
        <begin position="25"/>
        <end position="46"/>
    </location>
</feature>
<dbReference type="InterPro" id="IPR012951">
    <property type="entry name" value="BBE"/>
</dbReference>
<dbReference type="GO" id="GO:0016491">
    <property type="term" value="F:oxidoreductase activity"/>
    <property type="evidence" value="ECO:0007669"/>
    <property type="project" value="InterPro"/>
</dbReference>
<protein>
    <submittedName>
        <fullName evidence="3">BBE domain-containing protein</fullName>
    </submittedName>
</protein>
<accession>A0A7G8BRD0</accession>
<name>A0A7G8BRD0_9BACT</name>
<evidence type="ECO:0000313" key="3">
    <source>
        <dbReference type="EMBL" id="QNI35100.1"/>
    </source>
</evidence>
<proteinExistence type="predicted"/>
<keyword evidence="4" id="KW-1185">Reference proteome</keyword>
<evidence type="ECO:0000259" key="2">
    <source>
        <dbReference type="Pfam" id="PF08031"/>
    </source>
</evidence>
<evidence type="ECO:0000256" key="1">
    <source>
        <dbReference type="SAM" id="MobiDB-lite"/>
    </source>
</evidence>
<dbReference type="Proteomes" id="UP000515312">
    <property type="component" value="Chromosome"/>
</dbReference>
<dbReference type="EMBL" id="CP060394">
    <property type="protein sequence ID" value="QNI35100.1"/>
    <property type="molecule type" value="Genomic_DNA"/>
</dbReference>
<feature type="region of interest" description="Disordered" evidence="1">
    <location>
        <begin position="38"/>
        <end position="59"/>
    </location>
</feature>
<dbReference type="GO" id="GO:0050660">
    <property type="term" value="F:flavin adenine dinucleotide binding"/>
    <property type="evidence" value="ECO:0007669"/>
    <property type="project" value="InterPro"/>
</dbReference>
<reference evidence="3 4" key="1">
    <citation type="submission" date="2020-08" db="EMBL/GenBank/DDBJ databases">
        <title>Edaphobacter telluris sp. nov. and Acidobacterium dinghuensis sp. nov., two acidobacteria isolated from forest soil.</title>
        <authorList>
            <person name="Fu J."/>
            <person name="Qiu L."/>
        </authorList>
    </citation>
    <scope>NUCLEOTIDE SEQUENCE [LARGE SCALE GENOMIC DNA]</scope>
    <source>
        <strain evidence="3">4Y35</strain>
    </source>
</reference>
<organism evidence="3 4">
    <name type="scientific">Alloacidobacterium dinghuense</name>
    <dbReference type="NCBI Taxonomy" id="2763107"/>
    <lineage>
        <taxon>Bacteria</taxon>
        <taxon>Pseudomonadati</taxon>
        <taxon>Acidobacteriota</taxon>
        <taxon>Terriglobia</taxon>
        <taxon>Terriglobales</taxon>
        <taxon>Acidobacteriaceae</taxon>
        <taxon>Alloacidobacterium</taxon>
    </lineage>
</organism>
<dbReference type="AlphaFoldDB" id="A0A7G8BRD0"/>